<dbReference type="KEGG" id="gaw:V144x_33090"/>
<protein>
    <recommendedName>
        <fullName evidence="3">CPXCG motif-containing cysteine-rich protein</fullName>
    </recommendedName>
</protein>
<dbReference type="InterPro" id="IPR025990">
    <property type="entry name" value="zinc_ribbon_bacterial"/>
</dbReference>
<dbReference type="PIRSF" id="PIRSF037225">
    <property type="entry name" value="UCP037225"/>
    <property type="match status" value="1"/>
</dbReference>
<gene>
    <name evidence="1" type="ORF">V144x_33090</name>
</gene>
<evidence type="ECO:0000313" key="1">
    <source>
        <dbReference type="EMBL" id="QDT97827.1"/>
    </source>
</evidence>
<dbReference type="AlphaFoldDB" id="A0A517VXV2"/>
<sequence length="60" mass="6520">MQEEAAYLCDACGEEIVIPIDMSAGAVQEYVEDCPVCCHPNVVHVEVEPDGAIRVWAEGE</sequence>
<organism evidence="1 2">
    <name type="scientific">Gimesia aquarii</name>
    <dbReference type="NCBI Taxonomy" id="2527964"/>
    <lineage>
        <taxon>Bacteria</taxon>
        <taxon>Pseudomonadati</taxon>
        <taxon>Planctomycetota</taxon>
        <taxon>Planctomycetia</taxon>
        <taxon>Planctomycetales</taxon>
        <taxon>Planctomycetaceae</taxon>
        <taxon>Gimesia</taxon>
    </lineage>
</organism>
<evidence type="ECO:0000313" key="2">
    <source>
        <dbReference type="Proteomes" id="UP000318704"/>
    </source>
</evidence>
<dbReference type="EMBL" id="CP037920">
    <property type="protein sequence ID" value="QDT97827.1"/>
    <property type="molecule type" value="Genomic_DNA"/>
</dbReference>
<dbReference type="InterPro" id="IPR017143">
    <property type="entry name" value="UCP037225"/>
</dbReference>
<reference evidence="1 2" key="1">
    <citation type="submission" date="2019-03" db="EMBL/GenBank/DDBJ databases">
        <title>Deep-cultivation of Planctomycetes and their phenomic and genomic characterization uncovers novel biology.</title>
        <authorList>
            <person name="Wiegand S."/>
            <person name="Jogler M."/>
            <person name="Boedeker C."/>
            <person name="Pinto D."/>
            <person name="Vollmers J."/>
            <person name="Rivas-Marin E."/>
            <person name="Kohn T."/>
            <person name="Peeters S.H."/>
            <person name="Heuer A."/>
            <person name="Rast P."/>
            <person name="Oberbeckmann S."/>
            <person name="Bunk B."/>
            <person name="Jeske O."/>
            <person name="Meyerdierks A."/>
            <person name="Storesund J.E."/>
            <person name="Kallscheuer N."/>
            <person name="Luecker S."/>
            <person name="Lage O.M."/>
            <person name="Pohl T."/>
            <person name="Merkel B.J."/>
            <person name="Hornburger P."/>
            <person name="Mueller R.-W."/>
            <person name="Bruemmer F."/>
            <person name="Labrenz M."/>
            <person name="Spormann A.M."/>
            <person name="Op den Camp H."/>
            <person name="Overmann J."/>
            <person name="Amann R."/>
            <person name="Jetten M.S.M."/>
            <person name="Mascher T."/>
            <person name="Medema M.H."/>
            <person name="Devos D.P."/>
            <person name="Kaster A.-K."/>
            <person name="Ovreas L."/>
            <person name="Rohde M."/>
            <person name="Galperin M.Y."/>
            <person name="Jogler C."/>
        </authorList>
    </citation>
    <scope>NUCLEOTIDE SEQUENCE [LARGE SCALE GENOMIC DNA]</scope>
    <source>
        <strain evidence="1 2">V144</strain>
    </source>
</reference>
<name>A0A517VXV2_9PLAN</name>
<dbReference type="Pfam" id="PF14255">
    <property type="entry name" value="Zn_ribbon_21"/>
    <property type="match status" value="1"/>
</dbReference>
<accession>A0A517VXV2</accession>
<dbReference type="Proteomes" id="UP000318704">
    <property type="component" value="Chromosome"/>
</dbReference>
<dbReference type="RefSeq" id="WP_144986118.1">
    <property type="nucleotide sequence ID" value="NZ_CP037920.1"/>
</dbReference>
<proteinExistence type="predicted"/>
<evidence type="ECO:0008006" key="3">
    <source>
        <dbReference type="Google" id="ProtNLM"/>
    </source>
</evidence>